<evidence type="ECO:0000256" key="2">
    <source>
        <dbReference type="SAM" id="Phobius"/>
    </source>
</evidence>
<dbReference type="Proteomes" id="UP000316598">
    <property type="component" value="Unassembled WGS sequence"/>
</dbReference>
<dbReference type="RefSeq" id="WP_146513138.1">
    <property type="nucleotide sequence ID" value="NZ_SJPI01000001.1"/>
</dbReference>
<sequence>MSISRHPNIPIRKGISLIEVIACTAILAIMMVPLASLMRSSRMSLARSQSISVVDQLQDTSRWIRQAVSDGTLVDAQSDAIKLVMASGQTVKVYRQNRDLVLDDGREQVILLEEIEDVAFGDIRQSSSPGKLIGLKMQIRKRDAASGKTEETTTIVSIEPQLS</sequence>
<evidence type="ECO:0008006" key="5">
    <source>
        <dbReference type="Google" id="ProtNLM"/>
    </source>
</evidence>
<evidence type="ECO:0000313" key="4">
    <source>
        <dbReference type="Proteomes" id="UP000316598"/>
    </source>
</evidence>
<organism evidence="3 4">
    <name type="scientific">Rubripirellula amarantea</name>
    <dbReference type="NCBI Taxonomy" id="2527999"/>
    <lineage>
        <taxon>Bacteria</taxon>
        <taxon>Pseudomonadati</taxon>
        <taxon>Planctomycetota</taxon>
        <taxon>Planctomycetia</taxon>
        <taxon>Pirellulales</taxon>
        <taxon>Pirellulaceae</taxon>
        <taxon>Rubripirellula</taxon>
    </lineage>
</organism>
<evidence type="ECO:0000256" key="1">
    <source>
        <dbReference type="SAM" id="MobiDB-lite"/>
    </source>
</evidence>
<feature type="compositionally biased region" description="Polar residues" evidence="1">
    <location>
        <begin position="152"/>
        <end position="163"/>
    </location>
</feature>
<feature type="transmembrane region" description="Helical" evidence="2">
    <location>
        <begin position="15"/>
        <end position="37"/>
    </location>
</feature>
<keyword evidence="2" id="KW-1133">Transmembrane helix</keyword>
<comment type="caution">
    <text evidence="3">The sequence shown here is derived from an EMBL/GenBank/DDBJ whole genome shotgun (WGS) entry which is preliminary data.</text>
</comment>
<keyword evidence="2" id="KW-0472">Membrane</keyword>
<evidence type="ECO:0000313" key="3">
    <source>
        <dbReference type="EMBL" id="TWT52823.1"/>
    </source>
</evidence>
<reference evidence="3 4" key="1">
    <citation type="submission" date="2019-02" db="EMBL/GenBank/DDBJ databases">
        <title>Deep-cultivation of Planctomycetes and their phenomic and genomic characterization uncovers novel biology.</title>
        <authorList>
            <person name="Wiegand S."/>
            <person name="Jogler M."/>
            <person name="Boedeker C."/>
            <person name="Pinto D."/>
            <person name="Vollmers J."/>
            <person name="Rivas-Marin E."/>
            <person name="Kohn T."/>
            <person name="Peeters S.H."/>
            <person name="Heuer A."/>
            <person name="Rast P."/>
            <person name="Oberbeckmann S."/>
            <person name="Bunk B."/>
            <person name="Jeske O."/>
            <person name="Meyerdierks A."/>
            <person name="Storesund J.E."/>
            <person name="Kallscheuer N."/>
            <person name="Luecker S."/>
            <person name="Lage O.M."/>
            <person name="Pohl T."/>
            <person name="Merkel B.J."/>
            <person name="Hornburger P."/>
            <person name="Mueller R.-W."/>
            <person name="Bruemmer F."/>
            <person name="Labrenz M."/>
            <person name="Spormann A.M."/>
            <person name="Op Den Camp H."/>
            <person name="Overmann J."/>
            <person name="Amann R."/>
            <person name="Jetten M.S.M."/>
            <person name="Mascher T."/>
            <person name="Medema M.H."/>
            <person name="Devos D.P."/>
            <person name="Kaster A.-K."/>
            <person name="Ovreas L."/>
            <person name="Rohde M."/>
            <person name="Galperin M.Y."/>
            <person name="Jogler C."/>
        </authorList>
    </citation>
    <scope>NUCLEOTIDE SEQUENCE [LARGE SCALE GENOMIC DNA]</scope>
    <source>
        <strain evidence="3 4">Pla22</strain>
    </source>
</reference>
<dbReference type="EMBL" id="SJPI01000001">
    <property type="protein sequence ID" value="TWT52823.1"/>
    <property type="molecule type" value="Genomic_DNA"/>
</dbReference>
<feature type="region of interest" description="Disordered" evidence="1">
    <location>
        <begin position="143"/>
        <end position="163"/>
    </location>
</feature>
<keyword evidence="2" id="KW-0812">Transmembrane</keyword>
<accession>A0A5C5WRW2</accession>
<dbReference type="AlphaFoldDB" id="A0A5C5WRW2"/>
<protein>
    <recommendedName>
        <fullName evidence="5">Prepilin-type N-terminal cleavage/methylation domain-containing protein</fullName>
    </recommendedName>
</protein>
<dbReference type="OrthoDB" id="282463at2"/>
<name>A0A5C5WRW2_9BACT</name>
<proteinExistence type="predicted"/>
<gene>
    <name evidence="3" type="ORF">Pla22_04510</name>
</gene>
<keyword evidence="4" id="KW-1185">Reference proteome</keyword>